<dbReference type="InterPro" id="IPR002492">
    <property type="entry name" value="Transposase_Tc1-like"/>
</dbReference>
<dbReference type="Pfam" id="PF01498">
    <property type="entry name" value="HTH_Tnp_Tc3_2"/>
    <property type="match status" value="1"/>
</dbReference>
<dbReference type="RefSeq" id="XP_025831981.1">
    <property type="nucleotide sequence ID" value="XM_025976196.1"/>
</dbReference>
<feature type="domain" description="Transposase Tc1-like" evidence="2">
    <location>
        <begin position="72"/>
        <end position="142"/>
    </location>
</feature>
<dbReference type="InterPro" id="IPR009057">
    <property type="entry name" value="Homeodomain-like_sf"/>
</dbReference>
<dbReference type="SUPFAM" id="SSF46689">
    <property type="entry name" value="Homeodomain-like"/>
    <property type="match status" value="1"/>
</dbReference>
<dbReference type="GO" id="GO:0015074">
    <property type="term" value="P:DNA integration"/>
    <property type="evidence" value="ECO:0007669"/>
    <property type="project" value="InterPro"/>
</dbReference>
<evidence type="ECO:0000313" key="5">
    <source>
        <dbReference type="RefSeq" id="XP_025831980.1"/>
    </source>
</evidence>
<sequence>MGRGLDLSPRKKSEVKTLLLHTSHSQRKIAELAGVSKSVVNKIKINLDQDQPLSPKRKGKCGRKRITTPRSDRKIRDICLQNRKKSAGLLTQMVQESGIQVSKRTVQRRLAEEGLTGHRPAKKPRLTEAMKKKRLAWAREHRLMSVEDWSKVCFSDESTFEILADKSNFVRRRPGEKFHPDCIVERVKHPVKIMVWSVISAKGVGRLYIVQGTMRQDQYKQVLDTRLLPQLREWFPEGEEFMFMHDSAPCHKARSVTKFLADHNIPVLPWPGNSPDMNPIENLWEITKAEIAKEMITTKVKLIEKLINVWHHNPKIKESAKQCIESMPRRIKALIQAKGNVTKY</sequence>
<dbReference type="AlphaFoldDB" id="A0A7F5R7P0"/>
<dbReference type="GeneID" id="112904925"/>
<dbReference type="RefSeq" id="XP_025831980.1">
    <property type="nucleotide sequence ID" value="XM_025976195.1"/>
</dbReference>
<dbReference type="NCBIfam" id="NF033545">
    <property type="entry name" value="transpos_IS630"/>
    <property type="match status" value="1"/>
</dbReference>
<feature type="domain" description="Tc1-like transposase DDE" evidence="3">
    <location>
        <begin position="152"/>
        <end position="299"/>
    </location>
</feature>
<evidence type="ECO:0000313" key="4">
    <source>
        <dbReference type="Proteomes" id="UP000192223"/>
    </source>
</evidence>
<name>A0A7F5R7P0_AGRPL</name>
<dbReference type="GO" id="GO:0006313">
    <property type="term" value="P:DNA transposition"/>
    <property type="evidence" value="ECO:0007669"/>
    <property type="project" value="InterPro"/>
</dbReference>
<evidence type="ECO:0000256" key="1">
    <source>
        <dbReference type="ARBA" id="ARBA00004123"/>
    </source>
</evidence>
<dbReference type="GO" id="GO:0005634">
    <property type="term" value="C:nucleus"/>
    <property type="evidence" value="ECO:0007669"/>
    <property type="project" value="UniProtKB-SubCell"/>
</dbReference>
<dbReference type="InterPro" id="IPR036397">
    <property type="entry name" value="RNaseH_sf"/>
</dbReference>
<dbReference type="InterPro" id="IPR052338">
    <property type="entry name" value="Transposase_5"/>
</dbReference>
<gene>
    <name evidence="5 6" type="primary">LOC112904925</name>
</gene>
<evidence type="ECO:0000313" key="6">
    <source>
        <dbReference type="RefSeq" id="XP_025831981.1"/>
    </source>
</evidence>
<proteinExistence type="predicted"/>
<protein>
    <submittedName>
        <fullName evidence="5 6">Uncharacterized protein LOC112904925</fullName>
    </submittedName>
</protein>
<organism evidence="4 5">
    <name type="scientific">Agrilus planipennis</name>
    <name type="common">Emerald ash borer</name>
    <name type="synonym">Agrilus marcopoli</name>
    <dbReference type="NCBI Taxonomy" id="224129"/>
    <lineage>
        <taxon>Eukaryota</taxon>
        <taxon>Metazoa</taxon>
        <taxon>Ecdysozoa</taxon>
        <taxon>Arthropoda</taxon>
        <taxon>Hexapoda</taxon>
        <taxon>Insecta</taxon>
        <taxon>Pterygota</taxon>
        <taxon>Neoptera</taxon>
        <taxon>Endopterygota</taxon>
        <taxon>Coleoptera</taxon>
        <taxon>Polyphaga</taxon>
        <taxon>Elateriformia</taxon>
        <taxon>Buprestoidea</taxon>
        <taxon>Buprestidae</taxon>
        <taxon>Agrilinae</taxon>
        <taxon>Agrilus</taxon>
    </lineage>
</organism>
<dbReference type="InterPro" id="IPR038717">
    <property type="entry name" value="Tc1-like_DDE_dom"/>
</dbReference>
<dbReference type="Proteomes" id="UP000192223">
    <property type="component" value="Unplaced"/>
</dbReference>
<dbReference type="Pfam" id="PF13358">
    <property type="entry name" value="DDE_3"/>
    <property type="match status" value="1"/>
</dbReference>
<dbReference type="GO" id="GO:0003677">
    <property type="term" value="F:DNA binding"/>
    <property type="evidence" value="ECO:0007669"/>
    <property type="project" value="InterPro"/>
</dbReference>
<dbReference type="PANTHER" id="PTHR23022">
    <property type="entry name" value="TRANSPOSABLE ELEMENT-RELATED"/>
    <property type="match status" value="1"/>
</dbReference>
<dbReference type="PANTHER" id="PTHR23022:SF135">
    <property type="entry name" value="SI:DKEY-77F5.3"/>
    <property type="match status" value="1"/>
</dbReference>
<accession>A0A7F5R7P0</accession>
<dbReference type="OrthoDB" id="6767596at2759"/>
<dbReference type="KEGG" id="apln:112904925"/>
<reference evidence="5 6" key="1">
    <citation type="submission" date="2025-04" db="UniProtKB">
        <authorList>
            <consortium name="RefSeq"/>
        </authorList>
    </citation>
    <scope>IDENTIFICATION</scope>
    <source>
        <tissue evidence="5 6">Entire body</tissue>
    </source>
</reference>
<dbReference type="Gene3D" id="3.30.420.10">
    <property type="entry name" value="Ribonuclease H-like superfamily/Ribonuclease H"/>
    <property type="match status" value="1"/>
</dbReference>
<comment type="subcellular location">
    <subcellularLocation>
        <location evidence="1">Nucleus</location>
    </subcellularLocation>
</comment>
<keyword evidence="4" id="KW-1185">Reference proteome</keyword>
<evidence type="ECO:0000259" key="3">
    <source>
        <dbReference type="Pfam" id="PF13358"/>
    </source>
</evidence>
<dbReference type="InterPro" id="IPR047655">
    <property type="entry name" value="Transpos_IS630-like"/>
</dbReference>
<evidence type="ECO:0000259" key="2">
    <source>
        <dbReference type="Pfam" id="PF01498"/>
    </source>
</evidence>